<dbReference type="RefSeq" id="WP_014223716.1">
    <property type="nucleotide sequence ID" value="NC_016610.1"/>
</dbReference>
<dbReference type="KEGG" id="tfo:BFO_0247"/>
<keyword evidence="2" id="KW-1185">Reference proteome</keyword>
<dbReference type="STRING" id="203275.BFO_0247"/>
<evidence type="ECO:0000313" key="2">
    <source>
        <dbReference type="Proteomes" id="UP000005436"/>
    </source>
</evidence>
<gene>
    <name evidence="1" type="ordered locus">BFO_0247</name>
</gene>
<dbReference type="HOGENOM" id="CLU_2921199_0_0_10"/>
<dbReference type="GeneID" id="51842670"/>
<proteinExistence type="predicted"/>
<organism evidence="1 2">
    <name type="scientific">Tannerella forsythia (strain ATCC 43037 / JCM 10827 / CCUG 21028 A / KCTC 5666 / FDC 338)</name>
    <name type="common">Bacteroides forsythus</name>
    <dbReference type="NCBI Taxonomy" id="203275"/>
    <lineage>
        <taxon>Bacteria</taxon>
        <taxon>Pseudomonadati</taxon>
        <taxon>Bacteroidota</taxon>
        <taxon>Bacteroidia</taxon>
        <taxon>Bacteroidales</taxon>
        <taxon>Tannerellaceae</taxon>
        <taxon>Tannerella</taxon>
    </lineage>
</organism>
<dbReference type="PATRIC" id="fig|203275.8.peg.226"/>
<accession>G8UJ19</accession>
<reference evidence="2" key="1">
    <citation type="submission" date="2011-12" db="EMBL/GenBank/DDBJ databases">
        <title>Complete sequence of Tannerella forsythia ATCC 43037.</title>
        <authorList>
            <person name="Dewhirst F."/>
            <person name="Tanner A."/>
            <person name="Izard J."/>
            <person name="Brinkac L."/>
            <person name="Durkin A.S."/>
            <person name="Hostetler J."/>
            <person name="Shetty J."/>
            <person name="Torralba M."/>
            <person name="Gill S."/>
            <person name="Nelson K."/>
        </authorList>
    </citation>
    <scope>NUCLEOTIDE SEQUENCE [LARGE SCALE GENOMIC DNA]</scope>
    <source>
        <strain evidence="2">ATCC 43037 / JCM 10827 / CCUG 33226 / KCTC 5666 / FDC 338</strain>
    </source>
</reference>
<name>G8UJ19_TANFA</name>
<dbReference type="EMBL" id="CP003191">
    <property type="protein sequence ID" value="AEW22209.1"/>
    <property type="molecule type" value="Genomic_DNA"/>
</dbReference>
<dbReference type="Proteomes" id="UP000005436">
    <property type="component" value="Chromosome"/>
</dbReference>
<dbReference type="AlphaFoldDB" id="G8UJ19"/>
<evidence type="ECO:0000313" key="1">
    <source>
        <dbReference type="EMBL" id="AEW22209.1"/>
    </source>
</evidence>
<protein>
    <submittedName>
        <fullName evidence="1">Uncharacterized protein</fullName>
    </submittedName>
</protein>
<sequence length="61" mass="6964">MPKKINGYNLGKEKATPADCECKKNNAEVAQLVEHNLAQKDKWLQPWQGKSNTGRLQKQKK</sequence>